<comment type="caution">
    <text evidence="2">The sequence shown here is derived from an EMBL/GenBank/DDBJ whole genome shotgun (WGS) entry which is preliminary data.</text>
</comment>
<gene>
    <name evidence="2" type="ORF">KME07_06395</name>
</gene>
<dbReference type="Pfam" id="PF02796">
    <property type="entry name" value="HTH_7"/>
    <property type="match status" value="1"/>
</dbReference>
<dbReference type="Proteomes" id="UP000707356">
    <property type="component" value="Unassembled WGS sequence"/>
</dbReference>
<reference evidence="2" key="2">
    <citation type="journal article" date="2022" name="Microbiol. Resour. Announc.">
        <title>Metagenome Sequencing to Explore Phylogenomics of Terrestrial Cyanobacteria.</title>
        <authorList>
            <person name="Ward R.D."/>
            <person name="Stajich J.E."/>
            <person name="Johansen J.R."/>
            <person name="Huntemann M."/>
            <person name="Clum A."/>
            <person name="Foster B."/>
            <person name="Foster B."/>
            <person name="Roux S."/>
            <person name="Palaniappan K."/>
            <person name="Varghese N."/>
            <person name="Mukherjee S."/>
            <person name="Reddy T.B.K."/>
            <person name="Daum C."/>
            <person name="Copeland A."/>
            <person name="Chen I.A."/>
            <person name="Ivanova N.N."/>
            <person name="Kyrpides N.C."/>
            <person name="Shapiro N."/>
            <person name="Eloe-Fadrosh E.A."/>
            <person name="Pietrasiak N."/>
        </authorList>
    </citation>
    <scope>NUCLEOTIDE SEQUENCE</scope>
    <source>
        <strain evidence="2">GSE-TBD4-15B</strain>
    </source>
</reference>
<evidence type="ECO:0000259" key="1">
    <source>
        <dbReference type="Pfam" id="PF02796"/>
    </source>
</evidence>
<dbReference type="InterPro" id="IPR006120">
    <property type="entry name" value="Resolvase_HTH_dom"/>
</dbReference>
<protein>
    <submittedName>
        <fullName evidence="2">Helix-turn-helix domain-containing protein</fullName>
    </submittedName>
</protein>
<sequence>MPTNLTPKQTKAIGLLGAGMNKTDTAQECGISRETLYQWLHQDDFNAALRDLHRRQGRLSFSRALSLVDDALATLSEIMTNPDQDPRCRVAAASKLLSFASTTFFDLDSEERLMKVEQELGLREKPKAG</sequence>
<dbReference type="AlphaFoldDB" id="A0A951PAF2"/>
<evidence type="ECO:0000313" key="2">
    <source>
        <dbReference type="EMBL" id="MBW4465054.1"/>
    </source>
</evidence>
<feature type="domain" description="Resolvase HTH" evidence="1">
    <location>
        <begin position="8"/>
        <end position="41"/>
    </location>
</feature>
<dbReference type="EMBL" id="JAHHHV010000029">
    <property type="protein sequence ID" value="MBW4465054.1"/>
    <property type="molecule type" value="Genomic_DNA"/>
</dbReference>
<name>A0A951PAF2_9CYAN</name>
<reference evidence="2" key="1">
    <citation type="submission" date="2021-05" db="EMBL/GenBank/DDBJ databases">
        <authorList>
            <person name="Pietrasiak N."/>
            <person name="Ward R."/>
            <person name="Stajich J.E."/>
            <person name="Kurbessoian T."/>
        </authorList>
    </citation>
    <scope>NUCLEOTIDE SEQUENCE</scope>
    <source>
        <strain evidence="2">GSE-TBD4-15B</strain>
    </source>
</reference>
<dbReference type="Gene3D" id="1.10.10.60">
    <property type="entry name" value="Homeodomain-like"/>
    <property type="match status" value="1"/>
</dbReference>
<organism evidence="2 3">
    <name type="scientific">Pegethrix bostrychoides GSE-TBD4-15B</name>
    <dbReference type="NCBI Taxonomy" id="2839662"/>
    <lineage>
        <taxon>Bacteria</taxon>
        <taxon>Bacillati</taxon>
        <taxon>Cyanobacteriota</taxon>
        <taxon>Cyanophyceae</taxon>
        <taxon>Oculatellales</taxon>
        <taxon>Oculatellaceae</taxon>
        <taxon>Pegethrix</taxon>
    </lineage>
</organism>
<accession>A0A951PAF2</accession>
<proteinExistence type="predicted"/>
<evidence type="ECO:0000313" key="3">
    <source>
        <dbReference type="Proteomes" id="UP000707356"/>
    </source>
</evidence>